<feature type="region of interest" description="Disordered" evidence="1">
    <location>
        <begin position="1"/>
        <end position="163"/>
    </location>
</feature>
<dbReference type="Proteomes" id="UP000233551">
    <property type="component" value="Unassembled WGS sequence"/>
</dbReference>
<proteinExistence type="predicted"/>
<evidence type="ECO:0000256" key="1">
    <source>
        <dbReference type="SAM" id="MobiDB-lite"/>
    </source>
</evidence>
<feature type="compositionally biased region" description="Low complexity" evidence="1">
    <location>
        <begin position="9"/>
        <end position="21"/>
    </location>
</feature>
<evidence type="ECO:0000313" key="3">
    <source>
        <dbReference type="Proteomes" id="UP000233551"/>
    </source>
</evidence>
<organism evidence="2 3">
    <name type="scientific">Punica granatum</name>
    <name type="common">Pomegranate</name>
    <dbReference type="NCBI Taxonomy" id="22663"/>
    <lineage>
        <taxon>Eukaryota</taxon>
        <taxon>Viridiplantae</taxon>
        <taxon>Streptophyta</taxon>
        <taxon>Embryophyta</taxon>
        <taxon>Tracheophyta</taxon>
        <taxon>Spermatophyta</taxon>
        <taxon>Magnoliopsida</taxon>
        <taxon>eudicotyledons</taxon>
        <taxon>Gunneridae</taxon>
        <taxon>Pentapetalae</taxon>
        <taxon>rosids</taxon>
        <taxon>malvids</taxon>
        <taxon>Myrtales</taxon>
        <taxon>Lythraceae</taxon>
        <taxon>Punica</taxon>
    </lineage>
</organism>
<gene>
    <name evidence="2" type="ORF">CRG98_032166</name>
</gene>
<protein>
    <submittedName>
        <fullName evidence="2">Uncharacterized protein</fullName>
    </submittedName>
</protein>
<sequence length="176" mass="19301">MRGQGRQSATLTPPLRPLAPTEDTGDLDGGVKVADWRLRPLINRGPPTWSPQSIRGRGHQSVTPTPPRGRRYPPWVPGTSVEGLRSGLPIGDPKTFDSESPIDSVSRLPIGDPDPLHRGRQYPRKTPRRRTPATPNRPGTPSRRSPIDSGGPRSIRGRRLAAPTPPSLSIFFIRLK</sequence>
<feature type="compositionally biased region" description="Basic residues" evidence="1">
    <location>
        <begin position="118"/>
        <end position="131"/>
    </location>
</feature>
<dbReference type="EMBL" id="PGOL01002500">
    <property type="protein sequence ID" value="PKI47457.1"/>
    <property type="molecule type" value="Genomic_DNA"/>
</dbReference>
<accession>A0A2I0ITX6</accession>
<keyword evidence="3" id="KW-1185">Reference proteome</keyword>
<dbReference type="AlphaFoldDB" id="A0A2I0ITX6"/>
<comment type="caution">
    <text evidence="2">The sequence shown here is derived from an EMBL/GenBank/DDBJ whole genome shotgun (WGS) entry which is preliminary data.</text>
</comment>
<feature type="compositionally biased region" description="Low complexity" evidence="1">
    <location>
        <begin position="132"/>
        <end position="141"/>
    </location>
</feature>
<evidence type="ECO:0000313" key="2">
    <source>
        <dbReference type="EMBL" id="PKI47457.1"/>
    </source>
</evidence>
<name>A0A2I0ITX6_PUNGR</name>
<reference evidence="2 3" key="1">
    <citation type="submission" date="2017-11" db="EMBL/GenBank/DDBJ databases">
        <title>De-novo sequencing of pomegranate (Punica granatum L.) genome.</title>
        <authorList>
            <person name="Akparov Z."/>
            <person name="Amiraslanov A."/>
            <person name="Hajiyeva S."/>
            <person name="Abbasov M."/>
            <person name="Kaur K."/>
            <person name="Hamwieh A."/>
            <person name="Solovyev V."/>
            <person name="Salamov A."/>
            <person name="Braich B."/>
            <person name="Kosarev P."/>
            <person name="Mahmoud A."/>
            <person name="Hajiyev E."/>
            <person name="Babayeva S."/>
            <person name="Izzatullayeva V."/>
            <person name="Mammadov A."/>
            <person name="Mammadov A."/>
            <person name="Sharifova S."/>
            <person name="Ojaghi J."/>
            <person name="Eynullazada K."/>
            <person name="Bayramov B."/>
            <person name="Abdulazimova A."/>
            <person name="Shahmuradov I."/>
        </authorList>
    </citation>
    <scope>NUCLEOTIDE SEQUENCE [LARGE SCALE GENOMIC DNA]</scope>
    <source>
        <strain evidence="3">cv. AG2017</strain>
        <tissue evidence="2">Leaf</tissue>
    </source>
</reference>